<keyword evidence="1" id="KW-0812">Transmembrane</keyword>
<dbReference type="OrthoDB" id="10413171at2759"/>
<dbReference type="EMBL" id="JABFCT010000006">
    <property type="protein sequence ID" value="KAF5875204.1"/>
    <property type="molecule type" value="Genomic_DNA"/>
</dbReference>
<keyword evidence="1" id="KW-1133">Transmembrane helix</keyword>
<reference evidence="2 3" key="1">
    <citation type="journal article" date="2020" name="Phytopathology">
        <title>A high-quality genome resource of Botrytis fragariae, a new and rapidly spreading fungal pathogen causing strawberry gray mold in the U.S.A.</title>
        <authorList>
            <person name="Wu Y."/>
            <person name="Saski C.A."/>
            <person name="Schnabel G."/>
            <person name="Xiao S."/>
            <person name="Hu M."/>
        </authorList>
    </citation>
    <scope>NUCLEOTIDE SEQUENCE [LARGE SCALE GENOMIC DNA]</scope>
    <source>
        <strain evidence="2 3">BVB16</strain>
    </source>
</reference>
<name>A0A8H6EK60_9HELO</name>
<accession>A0A8H6EK60</accession>
<sequence length="58" mass="6214">MSSAPSDLSLNPDQRYDNDQIIMAWIAALVAAGCPPFALAHDTTSSIYMPGSEGERMV</sequence>
<protein>
    <submittedName>
        <fullName evidence="2">Uncharacterized protein</fullName>
    </submittedName>
</protein>
<evidence type="ECO:0000256" key="1">
    <source>
        <dbReference type="SAM" id="Phobius"/>
    </source>
</evidence>
<proteinExistence type="predicted"/>
<evidence type="ECO:0000313" key="3">
    <source>
        <dbReference type="Proteomes" id="UP000531561"/>
    </source>
</evidence>
<organism evidence="2 3">
    <name type="scientific">Botrytis fragariae</name>
    <dbReference type="NCBI Taxonomy" id="1964551"/>
    <lineage>
        <taxon>Eukaryota</taxon>
        <taxon>Fungi</taxon>
        <taxon>Dikarya</taxon>
        <taxon>Ascomycota</taxon>
        <taxon>Pezizomycotina</taxon>
        <taxon>Leotiomycetes</taxon>
        <taxon>Helotiales</taxon>
        <taxon>Sclerotiniaceae</taxon>
        <taxon>Botrytis</taxon>
    </lineage>
</organism>
<dbReference type="GeneID" id="59257755"/>
<keyword evidence="1" id="KW-0472">Membrane</keyword>
<gene>
    <name evidence="2" type="ORF">Bfra_003657</name>
</gene>
<dbReference type="RefSeq" id="XP_037194150.1">
    <property type="nucleotide sequence ID" value="XM_037334063.1"/>
</dbReference>
<evidence type="ECO:0000313" key="2">
    <source>
        <dbReference type="EMBL" id="KAF5875204.1"/>
    </source>
</evidence>
<feature type="transmembrane region" description="Helical" evidence="1">
    <location>
        <begin position="20"/>
        <end position="40"/>
    </location>
</feature>
<comment type="caution">
    <text evidence="2">The sequence shown here is derived from an EMBL/GenBank/DDBJ whole genome shotgun (WGS) entry which is preliminary data.</text>
</comment>
<dbReference type="Proteomes" id="UP000531561">
    <property type="component" value="Unassembled WGS sequence"/>
</dbReference>
<dbReference type="AlphaFoldDB" id="A0A8H6EK60"/>
<keyword evidence="3" id="KW-1185">Reference proteome</keyword>